<dbReference type="Proteomes" id="UP001176940">
    <property type="component" value="Unassembled WGS sequence"/>
</dbReference>
<protein>
    <recommendedName>
        <fullName evidence="1">SPEF2 C-terminal domain-containing protein</fullName>
    </recommendedName>
</protein>
<reference evidence="2" key="1">
    <citation type="submission" date="2023-07" db="EMBL/GenBank/DDBJ databases">
        <authorList>
            <person name="Stuckert A."/>
        </authorList>
    </citation>
    <scope>NUCLEOTIDE SEQUENCE</scope>
</reference>
<sequence length="350" mass="39397">MPQPPPPPVESATGATLTISQLCRLHKQFSQVAPGGLMSTKLFSELLMDLTSVTLGDDALPSVWMHLSLSEVQDITSALSDGSDYVNWRKFLLSVSCPWPYPSLPELLRTLQRFKDTDDSGSGIVHQELYSQVGLWFTGDSEDTDPEDPTQNLPFNRLEHLIRFFFHLFAENTQPPRLDYTDMLLYFASHPNPLEGFYRALSVTIGRPVLKPPDDDRLVKSFPAMDAIEETTERIMVNDGGDTEQPTITLQEVLRVFQHGAGDDGDTHRFRQLERGANHLHKIMKNIFQEMIRDALGRVSLPALLTHPIFHELIEDCQLYKLSDIQDILEKTKATQMNEGDSVTTSSTAS</sequence>
<gene>
    <name evidence="2" type="ORF">RIMI_LOCUS20522706</name>
</gene>
<dbReference type="InterPro" id="IPR056199">
    <property type="entry name" value="SPEF2_C"/>
</dbReference>
<dbReference type="EMBL" id="CAUEEQ010068993">
    <property type="protein sequence ID" value="CAJ0965674.1"/>
    <property type="molecule type" value="Genomic_DNA"/>
</dbReference>
<dbReference type="PANTHER" id="PTHR14919">
    <property type="entry name" value="KPL2-RELATED"/>
    <property type="match status" value="1"/>
</dbReference>
<evidence type="ECO:0000259" key="1">
    <source>
        <dbReference type="Pfam" id="PF24082"/>
    </source>
</evidence>
<dbReference type="InterPro" id="IPR052634">
    <property type="entry name" value="Sperm_flagellar-bone_growth"/>
</dbReference>
<feature type="domain" description="SPEF2 C-terminal" evidence="1">
    <location>
        <begin position="16"/>
        <end position="209"/>
    </location>
</feature>
<evidence type="ECO:0000313" key="3">
    <source>
        <dbReference type="Proteomes" id="UP001176940"/>
    </source>
</evidence>
<proteinExistence type="predicted"/>
<organism evidence="2 3">
    <name type="scientific">Ranitomeya imitator</name>
    <name type="common">mimic poison frog</name>
    <dbReference type="NCBI Taxonomy" id="111125"/>
    <lineage>
        <taxon>Eukaryota</taxon>
        <taxon>Metazoa</taxon>
        <taxon>Chordata</taxon>
        <taxon>Craniata</taxon>
        <taxon>Vertebrata</taxon>
        <taxon>Euteleostomi</taxon>
        <taxon>Amphibia</taxon>
        <taxon>Batrachia</taxon>
        <taxon>Anura</taxon>
        <taxon>Neobatrachia</taxon>
        <taxon>Hyloidea</taxon>
        <taxon>Dendrobatidae</taxon>
        <taxon>Dendrobatinae</taxon>
        <taxon>Ranitomeya</taxon>
    </lineage>
</organism>
<evidence type="ECO:0000313" key="2">
    <source>
        <dbReference type="EMBL" id="CAJ0965674.1"/>
    </source>
</evidence>
<accession>A0ABN9MFY4</accession>
<keyword evidence="3" id="KW-1185">Reference proteome</keyword>
<dbReference type="PANTHER" id="PTHR14919:SF0">
    <property type="entry name" value="SPERM FLAGELLAR PROTEIN 2"/>
    <property type="match status" value="1"/>
</dbReference>
<comment type="caution">
    <text evidence="2">The sequence shown here is derived from an EMBL/GenBank/DDBJ whole genome shotgun (WGS) entry which is preliminary data.</text>
</comment>
<name>A0ABN9MFY4_9NEOB</name>
<dbReference type="Pfam" id="PF24082">
    <property type="entry name" value="SPEF2_C"/>
    <property type="match status" value="1"/>
</dbReference>